<accession>A0AAP0HN52</accession>
<dbReference type="Pfam" id="PF05761">
    <property type="entry name" value="5_nucleotid"/>
    <property type="match status" value="1"/>
</dbReference>
<keyword evidence="2" id="KW-0378">Hydrolase</keyword>
<dbReference type="SMART" id="SM00448">
    <property type="entry name" value="REC"/>
    <property type="match status" value="1"/>
</dbReference>
<name>A0AAP0HN52_9MAGN</name>
<dbReference type="EMBL" id="JBBNAE010000010">
    <property type="protein sequence ID" value="KAK9090436.1"/>
    <property type="molecule type" value="Genomic_DNA"/>
</dbReference>
<evidence type="ECO:0000313" key="7">
    <source>
        <dbReference type="Proteomes" id="UP001417504"/>
    </source>
</evidence>
<dbReference type="InterPro" id="IPR052048">
    <property type="entry name" value="ST_Response_Regulator"/>
</dbReference>
<dbReference type="Pfam" id="PF00072">
    <property type="entry name" value="Response_reg"/>
    <property type="match status" value="1"/>
</dbReference>
<comment type="caution">
    <text evidence="6">The sequence shown here is derived from an EMBL/GenBank/DDBJ whole genome shotgun (WGS) entry which is preliminary data.</text>
</comment>
<evidence type="ECO:0000256" key="4">
    <source>
        <dbReference type="PROSITE-ProRule" id="PRU00169"/>
    </source>
</evidence>
<organism evidence="6 7">
    <name type="scientific">Stephania japonica</name>
    <dbReference type="NCBI Taxonomy" id="461633"/>
    <lineage>
        <taxon>Eukaryota</taxon>
        <taxon>Viridiplantae</taxon>
        <taxon>Streptophyta</taxon>
        <taxon>Embryophyta</taxon>
        <taxon>Tracheophyta</taxon>
        <taxon>Spermatophyta</taxon>
        <taxon>Magnoliopsida</taxon>
        <taxon>Ranunculales</taxon>
        <taxon>Menispermaceae</taxon>
        <taxon>Menispermoideae</taxon>
        <taxon>Cissampelideae</taxon>
        <taxon>Stephania</taxon>
    </lineage>
</organism>
<proteinExistence type="predicted"/>
<dbReference type="GO" id="GO:0016787">
    <property type="term" value="F:hydrolase activity"/>
    <property type="evidence" value="ECO:0007669"/>
    <property type="project" value="UniProtKB-KW"/>
</dbReference>
<keyword evidence="7" id="KW-1185">Reference proteome</keyword>
<evidence type="ECO:0000256" key="2">
    <source>
        <dbReference type="ARBA" id="ARBA00022801"/>
    </source>
</evidence>
<protein>
    <recommendedName>
        <fullName evidence="5">Response regulatory domain-containing protein</fullName>
    </recommendedName>
</protein>
<reference evidence="6 7" key="1">
    <citation type="submission" date="2024-01" db="EMBL/GenBank/DDBJ databases">
        <title>Genome assemblies of Stephania.</title>
        <authorList>
            <person name="Yang L."/>
        </authorList>
    </citation>
    <scope>NUCLEOTIDE SEQUENCE [LARGE SCALE GENOMIC DNA]</scope>
    <source>
        <strain evidence="6">QJT</strain>
        <tissue evidence="6">Leaf</tissue>
    </source>
</reference>
<evidence type="ECO:0000259" key="5">
    <source>
        <dbReference type="PROSITE" id="PS50110"/>
    </source>
</evidence>
<dbReference type="InterPro" id="IPR001789">
    <property type="entry name" value="Sig_transdc_resp-reg_receiver"/>
</dbReference>
<dbReference type="PANTHER" id="PTHR43228">
    <property type="entry name" value="TWO-COMPONENT RESPONSE REGULATOR"/>
    <property type="match status" value="1"/>
</dbReference>
<evidence type="ECO:0000256" key="3">
    <source>
        <dbReference type="ARBA" id="ARBA00022842"/>
    </source>
</evidence>
<dbReference type="InterPro" id="IPR036412">
    <property type="entry name" value="HAD-like_sf"/>
</dbReference>
<evidence type="ECO:0000313" key="6">
    <source>
        <dbReference type="EMBL" id="KAK9090436.1"/>
    </source>
</evidence>
<gene>
    <name evidence="6" type="ORF">Sjap_023613</name>
</gene>
<keyword evidence="1" id="KW-0479">Metal-binding</keyword>
<dbReference type="Gene3D" id="3.40.50.2300">
    <property type="match status" value="1"/>
</dbReference>
<dbReference type="InterPro" id="IPR008380">
    <property type="entry name" value="HAD-SF_hydro_IG_5-nucl"/>
</dbReference>
<feature type="domain" description="Response regulatory" evidence="5">
    <location>
        <begin position="26"/>
        <end position="166"/>
    </location>
</feature>
<sequence>MGSSAEIEGKNVTVDEKEAYFTKKLTALVVDDNKMHRMIHKKLLATLGVESQEAENGKEAVDICLSGEAFNLILMDYDMPVMDGREGGCILVEVLRWLKIPSTSMEMEFYVGDHIYTDPNVMTLMVNYFSKLQYTALIQGREHRIDRKHAKVIVMQRLDDKISPMLEADGEHFNKRYADIYTSRVLNFLHHTPFMYFRSQEQTLAHDACSSYSSSLNGFALDESLDCSSS</sequence>
<dbReference type="SUPFAM" id="SSF56784">
    <property type="entry name" value="HAD-like"/>
    <property type="match status" value="1"/>
</dbReference>
<dbReference type="CDD" id="cd17546">
    <property type="entry name" value="REC_hyHK_CKI1_RcsC-like"/>
    <property type="match status" value="1"/>
</dbReference>
<keyword evidence="3" id="KW-0460">Magnesium</keyword>
<dbReference type="GO" id="GO:0000160">
    <property type="term" value="P:phosphorelay signal transduction system"/>
    <property type="evidence" value="ECO:0007669"/>
    <property type="project" value="InterPro"/>
</dbReference>
<evidence type="ECO:0000256" key="1">
    <source>
        <dbReference type="ARBA" id="ARBA00022723"/>
    </source>
</evidence>
<dbReference type="PANTHER" id="PTHR43228:SF1">
    <property type="entry name" value="TWO-COMPONENT RESPONSE REGULATOR ARR22"/>
    <property type="match status" value="1"/>
</dbReference>
<dbReference type="Proteomes" id="UP001417504">
    <property type="component" value="Unassembled WGS sequence"/>
</dbReference>
<dbReference type="PROSITE" id="PS50110">
    <property type="entry name" value="RESPONSE_REGULATORY"/>
    <property type="match status" value="1"/>
</dbReference>
<dbReference type="GO" id="GO:0046872">
    <property type="term" value="F:metal ion binding"/>
    <property type="evidence" value="ECO:0007669"/>
    <property type="project" value="UniProtKB-KW"/>
</dbReference>
<dbReference type="AlphaFoldDB" id="A0AAP0HN52"/>
<dbReference type="SUPFAM" id="SSF52172">
    <property type="entry name" value="CheY-like"/>
    <property type="match status" value="1"/>
</dbReference>
<feature type="modified residue" description="4-aspartylphosphate" evidence="4">
    <location>
        <position position="76"/>
    </location>
</feature>
<dbReference type="InterPro" id="IPR011006">
    <property type="entry name" value="CheY-like_superfamily"/>
</dbReference>
<keyword evidence="4" id="KW-0597">Phosphoprotein</keyword>